<dbReference type="AlphaFoldDB" id="A0A0J6CXG2"/>
<keyword evidence="4" id="KW-0808">Transferase</keyword>
<accession>A0A0J6CXG2</accession>
<evidence type="ECO:0000313" key="11">
    <source>
        <dbReference type="Proteomes" id="UP000035996"/>
    </source>
</evidence>
<keyword evidence="6 8" id="KW-1133">Transmembrane helix</keyword>
<name>A0A0J6CXG2_9BACL</name>
<dbReference type="RefSeq" id="WP_048311440.1">
    <property type="nucleotide sequence ID" value="NZ_CP119526.1"/>
</dbReference>
<keyword evidence="11" id="KW-1185">Reference proteome</keyword>
<keyword evidence="5 8" id="KW-0812">Transmembrane</keyword>
<keyword evidence="7 8" id="KW-0472">Membrane</keyword>
<evidence type="ECO:0000313" key="10">
    <source>
        <dbReference type="EMBL" id="KMM36729.1"/>
    </source>
</evidence>
<evidence type="ECO:0000259" key="9">
    <source>
        <dbReference type="Pfam" id="PF02397"/>
    </source>
</evidence>
<evidence type="ECO:0000256" key="2">
    <source>
        <dbReference type="ARBA" id="ARBA00006464"/>
    </source>
</evidence>
<dbReference type="Pfam" id="PF02397">
    <property type="entry name" value="Bac_transf"/>
    <property type="match status" value="1"/>
</dbReference>
<evidence type="ECO:0000256" key="7">
    <source>
        <dbReference type="ARBA" id="ARBA00023136"/>
    </source>
</evidence>
<dbReference type="PATRIC" id="fig|157733.3.peg.500"/>
<feature type="transmembrane region" description="Helical" evidence="8">
    <location>
        <begin position="38"/>
        <end position="61"/>
    </location>
</feature>
<protein>
    <submittedName>
        <fullName evidence="10">Multidrug MFS transporter</fullName>
    </submittedName>
</protein>
<sequence>MSKSNLEIEAVKSYPASEPVTPSQLSAGYYAAKRVMDIVAALIALLLLSPLMAIIMVISIFDRGPIFFKQQRFGKDGVPFSIYKFRSMVTDAEQVLKKDETLYQKYVTNNFKLEPDEDPRITKLGRFLRKTSLDEIPQLINVLKGDMSLVGPRPIVNEELQQYGNKQRVFLSVKPGMTGYWQISGRSAVGYPERIDVELFYVYNQSIKMDIKIIIGTFSAVLKKRGAY</sequence>
<dbReference type="STRING" id="157733.AB986_12355"/>
<feature type="domain" description="Bacterial sugar transferase" evidence="9">
    <location>
        <begin position="33"/>
        <end position="223"/>
    </location>
</feature>
<evidence type="ECO:0000256" key="5">
    <source>
        <dbReference type="ARBA" id="ARBA00022692"/>
    </source>
</evidence>
<comment type="subcellular location">
    <subcellularLocation>
        <location evidence="1">Cell membrane</location>
    </subcellularLocation>
</comment>
<dbReference type="InterPro" id="IPR003362">
    <property type="entry name" value="Bact_transf"/>
</dbReference>
<dbReference type="EMBL" id="LELK01000004">
    <property type="protein sequence ID" value="KMM36729.1"/>
    <property type="molecule type" value="Genomic_DNA"/>
</dbReference>
<organism evidence="10 11">
    <name type="scientific">Guptibacillus hwajinpoensis</name>
    <dbReference type="NCBI Taxonomy" id="208199"/>
    <lineage>
        <taxon>Bacteria</taxon>
        <taxon>Bacillati</taxon>
        <taxon>Bacillota</taxon>
        <taxon>Bacilli</taxon>
        <taxon>Bacillales</taxon>
        <taxon>Guptibacillaceae</taxon>
        <taxon>Guptibacillus</taxon>
    </lineage>
</organism>
<evidence type="ECO:0000256" key="6">
    <source>
        <dbReference type="ARBA" id="ARBA00022989"/>
    </source>
</evidence>
<proteinExistence type="inferred from homology"/>
<gene>
    <name evidence="10" type="ORF">AB986_12355</name>
</gene>
<dbReference type="PANTHER" id="PTHR30576">
    <property type="entry name" value="COLANIC BIOSYNTHESIS UDP-GLUCOSE LIPID CARRIER TRANSFERASE"/>
    <property type="match status" value="1"/>
</dbReference>
<comment type="similarity">
    <text evidence="2">Belongs to the bacterial sugar transferase family.</text>
</comment>
<evidence type="ECO:0000256" key="4">
    <source>
        <dbReference type="ARBA" id="ARBA00022679"/>
    </source>
</evidence>
<dbReference type="GO" id="GO:0016780">
    <property type="term" value="F:phosphotransferase activity, for other substituted phosphate groups"/>
    <property type="evidence" value="ECO:0007669"/>
    <property type="project" value="TreeGrafter"/>
</dbReference>
<reference evidence="10" key="1">
    <citation type="submission" date="2015-06" db="EMBL/GenBank/DDBJ databases">
        <authorList>
            <person name="Liu B."/>
            <person name="Wang J."/>
            <person name="Zhu Y."/>
            <person name="Liu G."/>
            <person name="Chen Q."/>
            <person name="Zheng C."/>
            <person name="Che J."/>
            <person name="Ge C."/>
            <person name="Shi H."/>
            <person name="Pan Z."/>
            <person name="Liu X."/>
        </authorList>
    </citation>
    <scope>NUCLEOTIDE SEQUENCE [LARGE SCALE GENOMIC DNA]</scope>
    <source>
        <strain evidence="10">DSM 16346</strain>
    </source>
</reference>
<keyword evidence="3" id="KW-1003">Cell membrane</keyword>
<dbReference type="GO" id="GO:0005886">
    <property type="term" value="C:plasma membrane"/>
    <property type="evidence" value="ECO:0007669"/>
    <property type="project" value="UniProtKB-SubCell"/>
</dbReference>
<dbReference type="Proteomes" id="UP000035996">
    <property type="component" value="Unassembled WGS sequence"/>
</dbReference>
<evidence type="ECO:0000256" key="1">
    <source>
        <dbReference type="ARBA" id="ARBA00004236"/>
    </source>
</evidence>
<dbReference type="PANTHER" id="PTHR30576:SF4">
    <property type="entry name" value="UNDECAPRENYL-PHOSPHATE GALACTOSE PHOSPHOTRANSFERASE"/>
    <property type="match status" value="1"/>
</dbReference>
<evidence type="ECO:0000256" key="8">
    <source>
        <dbReference type="SAM" id="Phobius"/>
    </source>
</evidence>
<evidence type="ECO:0000256" key="3">
    <source>
        <dbReference type="ARBA" id="ARBA00022475"/>
    </source>
</evidence>
<comment type="caution">
    <text evidence="10">The sequence shown here is derived from an EMBL/GenBank/DDBJ whole genome shotgun (WGS) entry which is preliminary data.</text>
</comment>